<dbReference type="Pfam" id="PF12616">
    <property type="entry name" value="DUF3775"/>
    <property type="match status" value="1"/>
</dbReference>
<reference evidence="2 3" key="1">
    <citation type="submission" date="2018-02" db="EMBL/GenBank/DDBJ databases">
        <title>Whole genome sequencing of endophytic bacterium.</title>
        <authorList>
            <person name="Eedara R."/>
            <person name="Podile A.R."/>
        </authorList>
    </citation>
    <scope>NUCLEOTIDE SEQUENCE [LARGE SCALE GENOMIC DNA]</scope>
    <source>
        <strain evidence="2 3">RP1T</strain>
    </source>
</reference>
<dbReference type="InterPro" id="IPR022254">
    <property type="entry name" value="DUF3775"/>
</dbReference>
<protein>
    <recommendedName>
        <fullName evidence="4">DUF3775 domain-containing protein</fullName>
    </recommendedName>
</protein>
<dbReference type="Proteomes" id="UP000237682">
    <property type="component" value="Unassembled WGS sequence"/>
</dbReference>
<evidence type="ECO:0000256" key="1">
    <source>
        <dbReference type="SAM" id="MobiDB-lite"/>
    </source>
</evidence>
<dbReference type="OrthoDB" id="5641374at2"/>
<evidence type="ECO:0000313" key="2">
    <source>
        <dbReference type="EMBL" id="PRH83995.1"/>
    </source>
</evidence>
<keyword evidence="3" id="KW-1185">Reference proteome</keyword>
<name>A0A2S9Q3U5_9HYPH</name>
<organism evidence="2 3">
    <name type="scientific">Labrys okinawensis</name>
    <dbReference type="NCBI Taxonomy" id="346911"/>
    <lineage>
        <taxon>Bacteria</taxon>
        <taxon>Pseudomonadati</taxon>
        <taxon>Pseudomonadota</taxon>
        <taxon>Alphaproteobacteria</taxon>
        <taxon>Hyphomicrobiales</taxon>
        <taxon>Xanthobacteraceae</taxon>
        <taxon>Labrys</taxon>
    </lineage>
</organism>
<accession>A0A2S9Q3U5</accession>
<dbReference type="AlphaFoldDB" id="A0A2S9Q3U5"/>
<feature type="region of interest" description="Disordered" evidence="1">
    <location>
        <begin position="21"/>
        <end position="50"/>
    </location>
</feature>
<comment type="caution">
    <text evidence="2">The sequence shown here is derived from an EMBL/GenBank/DDBJ whole genome shotgun (WGS) entry which is preliminary data.</text>
</comment>
<evidence type="ECO:0000313" key="3">
    <source>
        <dbReference type="Proteomes" id="UP000237682"/>
    </source>
</evidence>
<dbReference type="EMBL" id="PUEJ01000017">
    <property type="protein sequence ID" value="PRH83995.1"/>
    <property type="molecule type" value="Genomic_DNA"/>
</dbReference>
<evidence type="ECO:0008006" key="4">
    <source>
        <dbReference type="Google" id="ProtNLM"/>
    </source>
</evidence>
<sequence>MDIAIDKVRALIVEARRLDVKDGDNDPQSGSDAMDDRNVDTLSAGDPDEASEHEFRGMIAGLNIDERADLLALLYIGRGDFAAGEWEAARTLALERDAASLHLGNYLVATPNLPDLLGEGLAAIGLGLDDESQGSAEAAAENGVEIRRLRRSDG</sequence>
<dbReference type="RefSeq" id="WP_105865631.1">
    <property type="nucleotide sequence ID" value="NZ_PUEJ01000017.1"/>
</dbReference>
<proteinExistence type="predicted"/>
<gene>
    <name evidence="2" type="ORF">C5L14_29480</name>
</gene>